<evidence type="ECO:0000313" key="3">
    <source>
        <dbReference type="Proteomes" id="UP000296049"/>
    </source>
</evidence>
<feature type="region of interest" description="Disordered" evidence="1">
    <location>
        <begin position="194"/>
        <end position="228"/>
    </location>
</feature>
<evidence type="ECO:0000256" key="1">
    <source>
        <dbReference type="SAM" id="MobiDB-lite"/>
    </source>
</evidence>
<protein>
    <submittedName>
        <fullName evidence="2">Uncharacterized protein</fullName>
    </submittedName>
</protein>
<organism evidence="2 3">
    <name type="scientific">Anas platyrhynchos</name>
    <name type="common">Mallard</name>
    <name type="synonym">Anas boschas</name>
    <dbReference type="NCBI Taxonomy" id="8839"/>
    <lineage>
        <taxon>Eukaryota</taxon>
        <taxon>Metazoa</taxon>
        <taxon>Chordata</taxon>
        <taxon>Craniata</taxon>
        <taxon>Vertebrata</taxon>
        <taxon>Euteleostomi</taxon>
        <taxon>Archelosauria</taxon>
        <taxon>Archosauria</taxon>
        <taxon>Dinosauria</taxon>
        <taxon>Saurischia</taxon>
        <taxon>Theropoda</taxon>
        <taxon>Coelurosauria</taxon>
        <taxon>Aves</taxon>
        <taxon>Neognathae</taxon>
        <taxon>Galloanserae</taxon>
        <taxon>Anseriformes</taxon>
        <taxon>Anatidae</taxon>
        <taxon>Anatinae</taxon>
        <taxon>Anas</taxon>
    </lineage>
</organism>
<evidence type="ECO:0000313" key="2">
    <source>
        <dbReference type="EMBL" id="EOA94108.1"/>
    </source>
</evidence>
<keyword evidence="3" id="KW-1185">Reference proteome</keyword>
<name>R0KLQ5_ANAPL</name>
<dbReference type="AlphaFoldDB" id="R0KLQ5"/>
<accession>R0KLQ5</accession>
<gene>
    <name evidence="2" type="ORF">Anapl_17196</name>
</gene>
<proteinExistence type="predicted"/>
<sequence length="228" mass="25414">MLQETSPPEGIEKFLLEQSYKQSSYRAPAALYSTCQVYTTACQTGKKMEVFASNIKQTNCPPLEKEDQKTLKTWQHTVPMSSKHTRAGKKVKVREVDPRTQLPLTDQQLCIMGNHTSLGTKTVLVTLQLILLINNRTVYEPEIWDQIEVKVWDSATKNDKVAVGLLGTWQAFSEALKSPVGPQSEMCGLPDMITATQPAPAPKHSPCRVQGASRPEQRKPMLQGGKLH</sequence>
<reference evidence="3" key="1">
    <citation type="journal article" date="2013" name="Nat. Genet.">
        <title>The duck genome and transcriptome provide insight into an avian influenza virus reservoir species.</title>
        <authorList>
            <person name="Huang Y."/>
            <person name="Li Y."/>
            <person name="Burt D.W."/>
            <person name="Chen H."/>
            <person name="Zhang Y."/>
            <person name="Qian W."/>
            <person name="Kim H."/>
            <person name="Gan S."/>
            <person name="Zhao Y."/>
            <person name="Li J."/>
            <person name="Yi K."/>
            <person name="Feng H."/>
            <person name="Zhu P."/>
            <person name="Li B."/>
            <person name="Liu Q."/>
            <person name="Fairley S."/>
            <person name="Magor K.E."/>
            <person name="Du Z."/>
            <person name="Hu X."/>
            <person name="Goodman L."/>
            <person name="Tafer H."/>
            <person name="Vignal A."/>
            <person name="Lee T."/>
            <person name="Kim K.W."/>
            <person name="Sheng Z."/>
            <person name="An Y."/>
            <person name="Searle S."/>
            <person name="Herrero J."/>
            <person name="Groenen M.A."/>
            <person name="Crooijmans R.P."/>
            <person name="Faraut T."/>
            <person name="Cai Q."/>
            <person name="Webster R.G."/>
            <person name="Aldridge J.R."/>
            <person name="Warren W.C."/>
            <person name="Bartschat S."/>
            <person name="Kehr S."/>
            <person name="Marz M."/>
            <person name="Stadler P.F."/>
            <person name="Smith J."/>
            <person name="Kraus R.H."/>
            <person name="Zhao Y."/>
            <person name="Ren L."/>
            <person name="Fei J."/>
            <person name="Morisson M."/>
            <person name="Kaiser P."/>
            <person name="Griffin D.K."/>
            <person name="Rao M."/>
            <person name="Pitel F."/>
            <person name="Wang J."/>
            <person name="Li N."/>
        </authorList>
    </citation>
    <scope>NUCLEOTIDE SEQUENCE [LARGE SCALE GENOMIC DNA]</scope>
</reference>
<dbReference type="Proteomes" id="UP000296049">
    <property type="component" value="Unassembled WGS sequence"/>
</dbReference>
<dbReference type="EMBL" id="KB745003">
    <property type="protein sequence ID" value="EOA94108.1"/>
    <property type="molecule type" value="Genomic_DNA"/>
</dbReference>